<dbReference type="GO" id="GO:0016020">
    <property type="term" value="C:membrane"/>
    <property type="evidence" value="ECO:0007669"/>
    <property type="project" value="UniProtKB-SubCell"/>
</dbReference>
<feature type="transmembrane region" description="Helical" evidence="6">
    <location>
        <begin position="79"/>
        <end position="101"/>
    </location>
</feature>
<comment type="caution">
    <text evidence="8">The sequence shown here is derived from an EMBL/GenBank/DDBJ whole genome shotgun (WGS) entry which is preliminary data.</text>
</comment>
<dbReference type="EMBL" id="JAEDAK010000019">
    <property type="protein sequence ID" value="MBH9579216.1"/>
    <property type="molecule type" value="Genomic_DNA"/>
</dbReference>
<dbReference type="Proteomes" id="UP000613266">
    <property type="component" value="Unassembled WGS sequence"/>
</dbReference>
<feature type="transmembrane region" description="Helical" evidence="6">
    <location>
        <begin position="160"/>
        <end position="183"/>
    </location>
</feature>
<name>A0A931J417_9BURK</name>
<dbReference type="RefSeq" id="WP_198112982.1">
    <property type="nucleotide sequence ID" value="NZ_JAEDAK010000019.1"/>
</dbReference>
<comment type="subcellular location">
    <subcellularLocation>
        <location evidence="1">Membrane</location>
        <topology evidence="1">Multi-pass membrane protein</topology>
    </subcellularLocation>
</comment>
<dbReference type="InterPro" id="IPR037185">
    <property type="entry name" value="EmrE-like"/>
</dbReference>
<feature type="domain" description="EamA" evidence="7">
    <location>
        <begin position="18"/>
        <end position="151"/>
    </location>
</feature>
<dbReference type="AlphaFoldDB" id="A0A931J417"/>
<feature type="transmembrane region" description="Helical" evidence="6">
    <location>
        <begin position="107"/>
        <end position="129"/>
    </location>
</feature>
<keyword evidence="9" id="KW-1185">Reference proteome</keyword>
<dbReference type="Pfam" id="PF00892">
    <property type="entry name" value="EamA"/>
    <property type="match status" value="2"/>
</dbReference>
<dbReference type="InterPro" id="IPR050638">
    <property type="entry name" value="AA-Vitamin_Transporters"/>
</dbReference>
<feature type="transmembrane region" description="Helical" evidence="6">
    <location>
        <begin position="228"/>
        <end position="250"/>
    </location>
</feature>
<reference evidence="8" key="1">
    <citation type="submission" date="2020-12" db="EMBL/GenBank/DDBJ databases">
        <title>The genome sequence of Inhella sp. 1Y17.</title>
        <authorList>
            <person name="Liu Y."/>
        </authorList>
    </citation>
    <scope>NUCLEOTIDE SEQUENCE</scope>
    <source>
        <strain evidence="8">1Y17</strain>
    </source>
</reference>
<dbReference type="Gene3D" id="1.10.3730.20">
    <property type="match status" value="1"/>
</dbReference>
<dbReference type="SUPFAM" id="SSF103481">
    <property type="entry name" value="Multidrug resistance efflux transporter EmrE"/>
    <property type="match status" value="2"/>
</dbReference>
<protein>
    <submittedName>
        <fullName evidence="8">DMT family transporter</fullName>
    </submittedName>
</protein>
<comment type="similarity">
    <text evidence="2">Belongs to the EamA transporter family.</text>
</comment>
<feature type="transmembrane region" description="Helical" evidence="6">
    <location>
        <begin position="195"/>
        <end position="216"/>
    </location>
</feature>
<feature type="domain" description="EamA" evidence="7">
    <location>
        <begin position="167"/>
        <end position="304"/>
    </location>
</feature>
<gene>
    <name evidence="8" type="ORF">I7X39_20165</name>
</gene>
<feature type="transmembrane region" description="Helical" evidence="6">
    <location>
        <begin position="287"/>
        <end position="304"/>
    </location>
</feature>
<evidence type="ECO:0000256" key="4">
    <source>
        <dbReference type="ARBA" id="ARBA00022989"/>
    </source>
</evidence>
<feature type="transmembrane region" description="Helical" evidence="6">
    <location>
        <begin position="136"/>
        <end position="154"/>
    </location>
</feature>
<dbReference type="PANTHER" id="PTHR32322:SF2">
    <property type="entry name" value="EAMA DOMAIN-CONTAINING PROTEIN"/>
    <property type="match status" value="1"/>
</dbReference>
<feature type="transmembrane region" description="Helical" evidence="6">
    <location>
        <begin position="48"/>
        <end position="67"/>
    </location>
</feature>
<keyword evidence="5 6" id="KW-0472">Membrane</keyword>
<dbReference type="InterPro" id="IPR000620">
    <property type="entry name" value="EamA_dom"/>
</dbReference>
<accession>A0A931J417</accession>
<evidence type="ECO:0000259" key="7">
    <source>
        <dbReference type="Pfam" id="PF00892"/>
    </source>
</evidence>
<evidence type="ECO:0000256" key="6">
    <source>
        <dbReference type="SAM" id="Phobius"/>
    </source>
</evidence>
<sequence length="308" mass="31344">MTAVATAPAAARPWLVHLKLLGMAGLWGAAWPAGKVVASQAPALSASSWRFALSLLLLLGWLLARSGAATLKALTPRQWAGLALGGALGVFGYAAFFLMGLQHLPAGRAALVVTTNPVLTLLLAAWLLGERLSTRIALGMALAVGGAAVVLTHGRPWTLFTGGAGVGEALLLGCVVCWSGYTLLGKKLLGGIDALTTTTVTAGFGLSLLLLSAALFEPAGLALPLQLGLGWWGALLFMVVGSTVLAYAWYFEGVAALGAGAASAYISLVPVFGVAIATFWLGEAVDASLLAGGTLVLAGMVVMNKARR</sequence>
<keyword evidence="3 6" id="KW-0812">Transmembrane</keyword>
<organism evidence="8 9">
    <name type="scientific">Inhella proteolytica</name>
    <dbReference type="NCBI Taxonomy" id="2795029"/>
    <lineage>
        <taxon>Bacteria</taxon>
        <taxon>Pseudomonadati</taxon>
        <taxon>Pseudomonadota</taxon>
        <taxon>Betaproteobacteria</taxon>
        <taxon>Burkholderiales</taxon>
        <taxon>Sphaerotilaceae</taxon>
        <taxon>Inhella</taxon>
    </lineage>
</organism>
<evidence type="ECO:0000256" key="2">
    <source>
        <dbReference type="ARBA" id="ARBA00007362"/>
    </source>
</evidence>
<evidence type="ECO:0000256" key="5">
    <source>
        <dbReference type="ARBA" id="ARBA00023136"/>
    </source>
</evidence>
<feature type="transmembrane region" description="Helical" evidence="6">
    <location>
        <begin position="262"/>
        <end position="281"/>
    </location>
</feature>
<keyword evidence="4 6" id="KW-1133">Transmembrane helix</keyword>
<evidence type="ECO:0000256" key="1">
    <source>
        <dbReference type="ARBA" id="ARBA00004141"/>
    </source>
</evidence>
<dbReference type="PANTHER" id="PTHR32322">
    <property type="entry name" value="INNER MEMBRANE TRANSPORTER"/>
    <property type="match status" value="1"/>
</dbReference>
<evidence type="ECO:0000313" key="9">
    <source>
        <dbReference type="Proteomes" id="UP000613266"/>
    </source>
</evidence>
<evidence type="ECO:0000313" key="8">
    <source>
        <dbReference type="EMBL" id="MBH9579216.1"/>
    </source>
</evidence>
<evidence type="ECO:0000256" key="3">
    <source>
        <dbReference type="ARBA" id="ARBA00022692"/>
    </source>
</evidence>
<proteinExistence type="inferred from homology"/>